<dbReference type="Proteomes" id="UP000280346">
    <property type="component" value="Unassembled WGS sequence"/>
</dbReference>
<evidence type="ECO:0000256" key="1">
    <source>
        <dbReference type="SAM" id="MobiDB-lite"/>
    </source>
</evidence>
<dbReference type="RefSeq" id="WP_126995151.1">
    <property type="nucleotide sequence ID" value="NZ_JBNPXW010000002.1"/>
</dbReference>
<keyword evidence="3" id="KW-1185">Reference proteome</keyword>
<feature type="compositionally biased region" description="Basic and acidic residues" evidence="1">
    <location>
        <begin position="20"/>
        <end position="41"/>
    </location>
</feature>
<protein>
    <submittedName>
        <fullName evidence="2">Uncharacterized protein</fullName>
    </submittedName>
</protein>
<accession>A0A3S0XQF1</accession>
<evidence type="ECO:0000313" key="3">
    <source>
        <dbReference type="Proteomes" id="UP000280346"/>
    </source>
</evidence>
<dbReference type="OrthoDB" id="7376500at2"/>
<feature type="region of interest" description="Disordered" evidence="1">
    <location>
        <begin position="1"/>
        <end position="69"/>
    </location>
</feature>
<name>A0A3S0XQF1_9PROT</name>
<reference evidence="2 3" key="1">
    <citation type="submission" date="2018-12" db="EMBL/GenBank/DDBJ databases">
        <authorList>
            <person name="Yang Y."/>
        </authorList>
    </citation>
    <scope>NUCLEOTIDE SEQUENCE [LARGE SCALE GENOMIC DNA]</scope>
    <source>
        <strain evidence="2 3">GSF71</strain>
    </source>
</reference>
<organism evidence="2 3">
    <name type="scientific">Azospirillum doebereinerae</name>
    <dbReference type="NCBI Taxonomy" id="92933"/>
    <lineage>
        <taxon>Bacteria</taxon>
        <taxon>Pseudomonadati</taxon>
        <taxon>Pseudomonadota</taxon>
        <taxon>Alphaproteobacteria</taxon>
        <taxon>Rhodospirillales</taxon>
        <taxon>Azospirillaceae</taxon>
        <taxon>Azospirillum</taxon>
    </lineage>
</organism>
<evidence type="ECO:0000313" key="2">
    <source>
        <dbReference type="EMBL" id="RUQ75099.1"/>
    </source>
</evidence>
<gene>
    <name evidence="2" type="ORF">EJ913_04400</name>
</gene>
<sequence length="69" mass="7863">MDDRKMPLPKSPFIEALKSNPHDNARDAERLLDSPDRKEVTEANQRAAPSDKPRGQQDPLTVQNMRKPI</sequence>
<proteinExistence type="predicted"/>
<dbReference type="AlphaFoldDB" id="A0A3S0XQF1"/>
<feature type="compositionally biased region" description="Polar residues" evidence="1">
    <location>
        <begin position="58"/>
        <end position="69"/>
    </location>
</feature>
<dbReference type="EMBL" id="RZIJ01000002">
    <property type="protein sequence ID" value="RUQ75099.1"/>
    <property type="molecule type" value="Genomic_DNA"/>
</dbReference>
<comment type="caution">
    <text evidence="2">The sequence shown here is derived from an EMBL/GenBank/DDBJ whole genome shotgun (WGS) entry which is preliminary data.</text>
</comment>